<name>A0A9W8W4C3_9HYPO</name>
<evidence type="ECO:0008006" key="6">
    <source>
        <dbReference type="Google" id="ProtNLM"/>
    </source>
</evidence>
<keyword evidence="5" id="KW-1185">Reference proteome</keyword>
<feature type="chain" id="PRO_5040807341" description="Small s protein" evidence="3">
    <location>
        <begin position="16"/>
        <end position="159"/>
    </location>
</feature>
<comment type="caution">
    <text evidence="4">The sequence shown here is derived from an EMBL/GenBank/DDBJ whole genome shotgun (WGS) entry which is preliminary data.</text>
</comment>
<protein>
    <recommendedName>
        <fullName evidence="6">Small s protein</fullName>
    </recommendedName>
</protein>
<reference evidence="4" key="1">
    <citation type="submission" date="2022-10" db="EMBL/GenBank/DDBJ databases">
        <title>Tapping the CABI collections for fungal endophytes: first genome assemblies for Collariella, Neodidymelliopsis, Ascochyta clinopodiicola, Didymella pomorum, Didymosphaeria variabile, Neocosmospora piperis and Neocucurbitaria cava.</title>
        <authorList>
            <person name="Hill R."/>
        </authorList>
    </citation>
    <scope>NUCLEOTIDE SEQUENCE</scope>
    <source>
        <strain evidence="4">IMI 366586</strain>
    </source>
</reference>
<dbReference type="OrthoDB" id="5085833at2759"/>
<gene>
    <name evidence="4" type="ORF">N0V84_011028</name>
</gene>
<dbReference type="EMBL" id="JAPEUR010000384">
    <property type="protein sequence ID" value="KAJ4310311.1"/>
    <property type="molecule type" value="Genomic_DNA"/>
</dbReference>
<evidence type="ECO:0000256" key="3">
    <source>
        <dbReference type="SAM" id="SignalP"/>
    </source>
</evidence>
<evidence type="ECO:0000256" key="2">
    <source>
        <dbReference type="SAM" id="Phobius"/>
    </source>
</evidence>
<dbReference type="Proteomes" id="UP001140502">
    <property type="component" value="Unassembled WGS sequence"/>
</dbReference>
<feature type="region of interest" description="Disordered" evidence="1">
    <location>
        <begin position="138"/>
        <end position="159"/>
    </location>
</feature>
<keyword evidence="3" id="KW-0732">Signal</keyword>
<proteinExistence type="predicted"/>
<keyword evidence="2" id="KW-0812">Transmembrane</keyword>
<sequence length="159" mass="17470">MAEAAIAVPIVIALAKLFVDFGISLLGSDTDAQAFLMIAGNVEDDIDDAYMFHNKLMRFVGKEKRLKERALVAIRKTEDALKIFRDRLKLEGDRGRLKFALSNRRAARSLLDPLRSAQSNLSKRIEWMQSALDKLADSADSADSDGELASSMAPGAGRD</sequence>
<keyword evidence="2" id="KW-0472">Membrane</keyword>
<evidence type="ECO:0000256" key="1">
    <source>
        <dbReference type="SAM" id="MobiDB-lite"/>
    </source>
</evidence>
<accession>A0A9W8W4C3</accession>
<dbReference type="AlphaFoldDB" id="A0A9W8W4C3"/>
<organism evidence="4 5">
    <name type="scientific">Fusarium piperis</name>
    <dbReference type="NCBI Taxonomy" id="1435070"/>
    <lineage>
        <taxon>Eukaryota</taxon>
        <taxon>Fungi</taxon>
        <taxon>Dikarya</taxon>
        <taxon>Ascomycota</taxon>
        <taxon>Pezizomycotina</taxon>
        <taxon>Sordariomycetes</taxon>
        <taxon>Hypocreomycetidae</taxon>
        <taxon>Hypocreales</taxon>
        <taxon>Nectriaceae</taxon>
        <taxon>Fusarium</taxon>
        <taxon>Fusarium solani species complex</taxon>
    </lineage>
</organism>
<evidence type="ECO:0000313" key="5">
    <source>
        <dbReference type="Proteomes" id="UP001140502"/>
    </source>
</evidence>
<feature type="signal peptide" evidence="3">
    <location>
        <begin position="1"/>
        <end position="15"/>
    </location>
</feature>
<evidence type="ECO:0000313" key="4">
    <source>
        <dbReference type="EMBL" id="KAJ4310311.1"/>
    </source>
</evidence>
<keyword evidence="2" id="KW-1133">Transmembrane helix</keyword>
<feature type="transmembrane region" description="Helical" evidence="2">
    <location>
        <begin position="6"/>
        <end position="27"/>
    </location>
</feature>